<accession>A0A8K0HPS5</accession>
<dbReference type="AlphaFoldDB" id="A0A8K0HPS5"/>
<dbReference type="Proteomes" id="UP000796880">
    <property type="component" value="Unassembled WGS sequence"/>
</dbReference>
<feature type="domain" description="KIB1-4 beta-propeller" evidence="1">
    <location>
        <begin position="32"/>
        <end position="88"/>
    </location>
</feature>
<protein>
    <recommendedName>
        <fullName evidence="1">KIB1-4 beta-propeller domain-containing protein</fullName>
    </recommendedName>
</protein>
<dbReference type="OrthoDB" id="1068419at2759"/>
<dbReference type="Pfam" id="PF03478">
    <property type="entry name" value="Beta-prop_KIB1-4"/>
    <property type="match status" value="1"/>
</dbReference>
<comment type="caution">
    <text evidence="2">The sequence shown here is derived from an EMBL/GenBank/DDBJ whole genome shotgun (WGS) entry which is preliminary data.</text>
</comment>
<evidence type="ECO:0000313" key="2">
    <source>
        <dbReference type="EMBL" id="KAF3456871.1"/>
    </source>
</evidence>
<gene>
    <name evidence="2" type="ORF">FNV43_RR01525</name>
</gene>
<reference evidence="2" key="1">
    <citation type="submission" date="2020-03" db="EMBL/GenBank/DDBJ databases">
        <title>A high-quality chromosome-level genome assembly of a woody plant with both climbing and erect habits, Rhamnella rubrinervis.</title>
        <authorList>
            <person name="Lu Z."/>
            <person name="Yang Y."/>
            <person name="Zhu X."/>
            <person name="Sun Y."/>
        </authorList>
    </citation>
    <scope>NUCLEOTIDE SEQUENCE</scope>
    <source>
        <strain evidence="2">BYM</strain>
        <tissue evidence="2">Leaf</tissue>
    </source>
</reference>
<keyword evidence="3" id="KW-1185">Reference proteome</keyword>
<dbReference type="InterPro" id="IPR005174">
    <property type="entry name" value="KIB1-4_b-propeller"/>
</dbReference>
<dbReference type="InterPro" id="IPR051304">
    <property type="entry name" value="SCF_F-box_domain"/>
</dbReference>
<sequence length="117" mass="13561">MPTRVSNAAKACKSWGLRIEWSGGVKDWKQLMKSKRWVLVEDLGNRALFLSDHGCVSVSSRDIPELRENLIYYTRYDGIDVNGFRIYNYKEKVLVEYIGIDESLDFWSVPFLVVPNP</sequence>
<proteinExistence type="predicted"/>
<evidence type="ECO:0000313" key="3">
    <source>
        <dbReference type="Proteomes" id="UP000796880"/>
    </source>
</evidence>
<name>A0A8K0HPS5_9ROSA</name>
<evidence type="ECO:0000259" key="1">
    <source>
        <dbReference type="Pfam" id="PF03478"/>
    </source>
</evidence>
<dbReference type="PANTHER" id="PTHR47123">
    <property type="entry name" value="F-BOX PROTEIN SKIP23"/>
    <property type="match status" value="1"/>
</dbReference>
<organism evidence="2 3">
    <name type="scientific">Rhamnella rubrinervis</name>
    <dbReference type="NCBI Taxonomy" id="2594499"/>
    <lineage>
        <taxon>Eukaryota</taxon>
        <taxon>Viridiplantae</taxon>
        <taxon>Streptophyta</taxon>
        <taxon>Embryophyta</taxon>
        <taxon>Tracheophyta</taxon>
        <taxon>Spermatophyta</taxon>
        <taxon>Magnoliopsida</taxon>
        <taxon>eudicotyledons</taxon>
        <taxon>Gunneridae</taxon>
        <taxon>Pentapetalae</taxon>
        <taxon>rosids</taxon>
        <taxon>fabids</taxon>
        <taxon>Rosales</taxon>
        <taxon>Rhamnaceae</taxon>
        <taxon>rhamnoid group</taxon>
        <taxon>Rhamneae</taxon>
        <taxon>Rhamnella</taxon>
    </lineage>
</organism>
<dbReference type="PANTHER" id="PTHR47123:SF15">
    <property type="entry name" value="F-BOX PROTEIN SKIP23"/>
    <property type="match status" value="1"/>
</dbReference>
<dbReference type="EMBL" id="VOIH02000001">
    <property type="protein sequence ID" value="KAF3456871.1"/>
    <property type="molecule type" value="Genomic_DNA"/>
</dbReference>